<evidence type="ECO:0000313" key="3">
    <source>
        <dbReference type="Proteomes" id="UP000239589"/>
    </source>
</evidence>
<protein>
    <submittedName>
        <fullName evidence="2">DUF2992 domain-containing protein</fullName>
    </submittedName>
</protein>
<feature type="compositionally biased region" description="Basic and acidic residues" evidence="1">
    <location>
        <begin position="94"/>
        <end position="103"/>
    </location>
</feature>
<evidence type="ECO:0000256" key="1">
    <source>
        <dbReference type="SAM" id="MobiDB-lite"/>
    </source>
</evidence>
<comment type="caution">
    <text evidence="2">The sequence shown here is derived from an EMBL/GenBank/DDBJ whole genome shotgun (WGS) entry which is preliminary data.</text>
</comment>
<name>A0A2S6CP43_9CYAN</name>
<dbReference type="InterPro" id="IPR016787">
    <property type="entry name" value="UCP021328"/>
</dbReference>
<dbReference type="AlphaFoldDB" id="A0A2S6CP43"/>
<feature type="region of interest" description="Disordered" evidence="1">
    <location>
        <begin position="59"/>
        <end position="135"/>
    </location>
</feature>
<gene>
    <name evidence="2" type="ORF">CUN59_20550</name>
</gene>
<dbReference type="OrthoDB" id="4570726at2"/>
<dbReference type="Proteomes" id="UP000239589">
    <property type="component" value="Unassembled WGS sequence"/>
</dbReference>
<sequence>MKLSIFHNGQFFIGLIEYNHNDKSYLSKYVFGQEPNDETVLKFINKKLLKLINKSKANIKKKESTKKINPKRLQRIVAKEQKSKGMSTQSQRALKLEQEVNKKEAKKKNKKNKELQKERQRDIKRRKAKEKHKGH</sequence>
<evidence type="ECO:0000313" key="2">
    <source>
        <dbReference type="EMBL" id="PPJ61518.1"/>
    </source>
</evidence>
<feature type="compositionally biased region" description="Basic and acidic residues" evidence="1">
    <location>
        <begin position="112"/>
        <end position="121"/>
    </location>
</feature>
<keyword evidence="3" id="KW-1185">Reference proteome</keyword>
<dbReference type="PIRSF" id="PIRSF021328">
    <property type="entry name" value="UCP021328"/>
    <property type="match status" value="1"/>
</dbReference>
<proteinExistence type="predicted"/>
<reference evidence="2 3" key="1">
    <citation type="submission" date="2018-02" db="EMBL/GenBank/DDBJ databases">
        <title>Discovery of a pederin family compound in a non-symbiotic bloom-forming cyanobacterium.</title>
        <authorList>
            <person name="Kust A."/>
            <person name="Mares J."/>
            <person name="Jokela J."/>
            <person name="Urajova P."/>
            <person name="Hajek J."/>
            <person name="Saurav K."/>
            <person name="Voracova K."/>
            <person name="Fewer D.P."/>
            <person name="Haapaniemi E."/>
            <person name="Permi P."/>
            <person name="Rehakova K."/>
            <person name="Sivonen K."/>
            <person name="Hrouzek P."/>
        </authorList>
    </citation>
    <scope>NUCLEOTIDE SEQUENCE [LARGE SCALE GENOMIC DNA]</scope>
    <source>
        <strain evidence="2 3">CHARLIE-1</strain>
    </source>
</reference>
<organism evidence="2 3">
    <name type="scientific">Cuspidothrix issatschenkoi CHARLIE-1</name>
    <dbReference type="NCBI Taxonomy" id="2052836"/>
    <lineage>
        <taxon>Bacteria</taxon>
        <taxon>Bacillati</taxon>
        <taxon>Cyanobacteriota</taxon>
        <taxon>Cyanophyceae</taxon>
        <taxon>Nostocales</taxon>
        <taxon>Aphanizomenonaceae</taxon>
        <taxon>Cuspidothrix</taxon>
    </lineage>
</organism>
<dbReference type="EMBL" id="PGEM01000217">
    <property type="protein sequence ID" value="PPJ61518.1"/>
    <property type="molecule type" value="Genomic_DNA"/>
</dbReference>
<dbReference type="Pfam" id="PF11208">
    <property type="entry name" value="DUF2992"/>
    <property type="match status" value="1"/>
</dbReference>
<accession>A0A2S6CP43</accession>
<feature type="compositionally biased region" description="Basic residues" evidence="1">
    <location>
        <begin position="122"/>
        <end position="135"/>
    </location>
</feature>